<keyword evidence="5" id="KW-0411">Iron-sulfur</keyword>
<proteinExistence type="inferred from homology"/>
<evidence type="ECO:0000256" key="1">
    <source>
        <dbReference type="ARBA" id="ARBA00007118"/>
    </source>
</evidence>
<dbReference type="GO" id="GO:0016491">
    <property type="term" value="F:oxidoreductase activity"/>
    <property type="evidence" value="ECO:0007669"/>
    <property type="project" value="UniProtKB-KW"/>
</dbReference>
<dbReference type="Gene3D" id="3.40.109.10">
    <property type="entry name" value="NADH Oxidase"/>
    <property type="match status" value="1"/>
</dbReference>
<evidence type="ECO:0000256" key="2">
    <source>
        <dbReference type="ARBA" id="ARBA00022723"/>
    </source>
</evidence>
<reference evidence="8" key="1">
    <citation type="submission" date="2012-06" db="EMBL/GenBank/DDBJ databases">
        <title>Complete sequence of chromosome of Desulfomonile tiedjei DSM 6799.</title>
        <authorList>
            <person name="Lucas S."/>
            <person name="Copeland A."/>
            <person name="Lapidus A."/>
            <person name="Glavina del Rio T."/>
            <person name="Dalin E."/>
            <person name="Tice H."/>
            <person name="Bruce D."/>
            <person name="Goodwin L."/>
            <person name="Pitluck S."/>
            <person name="Peters L."/>
            <person name="Ovchinnikova G."/>
            <person name="Zeytun A."/>
            <person name="Lu M."/>
            <person name="Kyrpides N."/>
            <person name="Mavromatis K."/>
            <person name="Ivanova N."/>
            <person name="Brettin T."/>
            <person name="Detter J.C."/>
            <person name="Han C."/>
            <person name="Larimer F."/>
            <person name="Land M."/>
            <person name="Hauser L."/>
            <person name="Markowitz V."/>
            <person name="Cheng J.-F."/>
            <person name="Hugenholtz P."/>
            <person name="Woyke T."/>
            <person name="Wu D."/>
            <person name="Spring S."/>
            <person name="Schroeder M."/>
            <person name="Brambilla E."/>
            <person name="Klenk H.-P."/>
            <person name="Eisen J.A."/>
        </authorList>
    </citation>
    <scope>NUCLEOTIDE SEQUENCE [LARGE SCALE GENOMIC DNA]</scope>
    <source>
        <strain evidence="8">ATCC 49306 / DSM 6799 / DCB-1</strain>
    </source>
</reference>
<dbReference type="AlphaFoldDB" id="I4CAJ9"/>
<dbReference type="InterPro" id="IPR017896">
    <property type="entry name" value="4Fe4S_Fe-S-bd"/>
</dbReference>
<sequence length="273" mass="30813">MTLNVNTELCKRDGFCVAVCPLGLIHMQSKDAFPSHEEREEELCIKCGHCVAICPEGALSVGDITPDRCMPIQKEKILDPEHVEHFLRFRRSIRNYSREKVPQEILSELIRVASHAPSGHNTQPVRWLVISSEEEMKHLAALVVDWMRTIIREFPDLADLMHLDRVVAAWESGRDRILRSAPHLIVAHAPESERTAQSACTIALTYLELAATGFGLGACWAGYFNAAAGMYPPLKTRLNLPEGHQSFGAMMIGYPTYSYRRLPPRNTPVIEWR</sequence>
<dbReference type="InterPro" id="IPR017900">
    <property type="entry name" value="4Fe4S_Fe_S_CS"/>
</dbReference>
<accession>I4CAJ9</accession>
<dbReference type="CDD" id="cd02143">
    <property type="entry name" value="nitroreductase_FeS-like"/>
    <property type="match status" value="1"/>
</dbReference>
<evidence type="ECO:0000256" key="4">
    <source>
        <dbReference type="ARBA" id="ARBA00023004"/>
    </source>
</evidence>
<dbReference type="OrthoDB" id="368873at2"/>
<gene>
    <name evidence="7" type="ordered locus">Desti_3948</name>
</gene>
<keyword evidence="4" id="KW-0408">Iron</keyword>
<dbReference type="Pfam" id="PF00881">
    <property type="entry name" value="Nitroreductase"/>
    <property type="match status" value="1"/>
</dbReference>
<keyword evidence="8" id="KW-1185">Reference proteome</keyword>
<dbReference type="PANTHER" id="PTHR43673:SF10">
    <property type="entry name" value="NADH DEHYDROGENASE_NAD(P)H NITROREDUCTASE XCC3605-RELATED"/>
    <property type="match status" value="1"/>
</dbReference>
<protein>
    <submittedName>
        <fullName evidence="7">Nitroreductase</fullName>
    </submittedName>
</protein>
<dbReference type="PROSITE" id="PS51379">
    <property type="entry name" value="4FE4S_FER_2"/>
    <property type="match status" value="2"/>
</dbReference>
<dbReference type="Pfam" id="PF13187">
    <property type="entry name" value="Fer4_9"/>
    <property type="match status" value="1"/>
</dbReference>
<keyword evidence="2" id="KW-0479">Metal-binding</keyword>
<dbReference type="InterPro" id="IPR029479">
    <property type="entry name" value="Nitroreductase"/>
</dbReference>
<comment type="similarity">
    <text evidence="1">Belongs to the nitroreductase family.</text>
</comment>
<organism evidence="7 8">
    <name type="scientific">Desulfomonile tiedjei (strain ATCC 49306 / DSM 6799 / DCB-1)</name>
    <dbReference type="NCBI Taxonomy" id="706587"/>
    <lineage>
        <taxon>Bacteria</taxon>
        <taxon>Pseudomonadati</taxon>
        <taxon>Thermodesulfobacteriota</taxon>
        <taxon>Desulfomonilia</taxon>
        <taxon>Desulfomonilales</taxon>
        <taxon>Desulfomonilaceae</taxon>
        <taxon>Desulfomonile</taxon>
    </lineage>
</organism>
<evidence type="ECO:0000259" key="6">
    <source>
        <dbReference type="PROSITE" id="PS51379"/>
    </source>
</evidence>
<feature type="domain" description="4Fe-4S ferredoxin-type" evidence="6">
    <location>
        <begin position="35"/>
        <end position="64"/>
    </location>
</feature>
<dbReference type="eggNOG" id="COG0778">
    <property type="taxonomic scope" value="Bacteria"/>
</dbReference>
<evidence type="ECO:0000256" key="5">
    <source>
        <dbReference type="ARBA" id="ARBA00023014"/>
    </source>
</evidence>
<feature type="domain" description="4Fe-4S ferredoxin-type" evidence="6">
    <location>
        <begin position="1"/>
        <end position="30"/>
    </location>
</feature>
<evidence type="ECO:0000313" key="7">
    <source>
        <dbReference type="EMBL" id="AFM26590.1"/>
    </source>
</evidence>
<dbReference type="GO" id="GO:0051536">
    <property type="term" value="F:iron-sulfur cluster binding"/>
    <property type="evidence" value="ECO:0007669"/>
    <property type="project" value="UniProtKB-KW"/>
</dbReference>
<name>I4CAJ9_DESTA</name>
<keyword evidence="3" id="KW-0560">Oxidoreductase</keyword>
<dbReference type="Proteomes" id="UP000006055">
    <property type="component" value="Chromosome"/>
</dbReference>
<dbReference type="GO" id="GO:0046872">
    <property type="term" value="F:metal ion binding"/>
    <property type="evidence" value="ECO:0007669"/>
    <property type="project" value="UniProtKB-KW"/>
</dbReference>
<dbReference type="PANTHER" id="PTHR43673">
    <property type="entry name" value="NAD(P)H NITROREDUCTASE YDGI-RELATED"/>
    <property type="match status" value="1"/>
</dbReference>
<dbReference type="PROSITE" id="PS00198">
    <property type="entry name" value="4FE4S_FER_1"/>
    <property type="match status" value="1"/>
</dbReference>
<dbReference type="eggNOG" id="COG1148">
    <property type="taxonomic scope" value="Bacteria"/>
</dbReference>
<dbReference type="SUPFAM" id="SSF54862">
    <property type="entry name" value="4Fe-4S ferredoxins"/>
    <property type="match status" value="1"/>
</dbReference>
<dbReference type="Gene3D" id="3.30.70.20">
    <property type="match status" value="1"/>
</dbReference>
<evidence type="ECO:0000256" key="3">
    <source>
        <dbReference type="ARBA" id="ARBA00023002"/>
    </source>
</evidence>
<evidence type="ECO:0000313" key="8">
    <source>
        <dbReference type="Proteomes" id="UP000006055"/>
    </source>
</evidence>
<dbReference type="RefSeq" id="WP_014811716.1">
    <property type="nucleotide sequence ID" value="NC_018025.1"/>
</dbReference>
<dbReference type="PATRIC" id="fig|706587.4.peg.4474"/>
<dbReference type="HOGENOM" id="CLU_070764_2_0_7"/>
<dbReference type="KEGG" id="dti:Desti_3948"/>
<dbReference type="InterPro" id="IPR000415">
    <property type="entry name" value="Nitroreductase-like"/>
</dbReference>
<dbReference type="EMBL" id="CP003360">
    <property type="protein sequence ID" value="AFM26590.1"/>
    <property type="molecule type" value="Genomic_DNA"/>
</dbReference>
<dbReference type="STRING" id="706587.Desti_3948"/>
<dbReference type="SUPFAM" id="SSF55469">
    <property type="entry name" value="FMN-dependent nitroreductase-like"/>
    <property type="match status" value="1"/>
</dbReference>